<evidence type="ECO:0000313" key="3">
    <source>
        <dbReference type="Proteomes" id="UP000694941"/>
    </source>
</evidence>
<proteinExistence type="inferred from homology"/>
<comment type="similarity">
    <text evidence="1">Belongs to the ADISSP family.</text>
</comment>
<dbReference type="RefSeq" id="XP_013789455.1">
    <property type="nucleotide sequence ID" value="XM_013934001.2"/>
</dbReference>
<dbReference type="PANTHER" id="PTHR13287:SF2">
    <property type="entry name" value="ADIPOSE-SECRETED SIGNALING PROTEIN"/>
    <property type="match status" value="1"/>
</dbReference>
<dbReference type="GeneID" id="106473318"/>
<protein>
    <recommendedName>
        <fullName evidence="2">Adipose-secreted signaling protein</fullName>
    </recommendedName>
</protein>
<dbReference type="Proteomes" id="UP000694941">
    <property type="component" value="Unplaced"/>
</dbReference>
<gene>
    <name evidence="4 5" type="primary">LOC106473318</name>
</gene>
<dbReference type="Pfam" id="PF15006">
    <property type="entry name" value="DUF4517"/>
    <property type="match status" value="1"/>
</dbReference>
<dbReference type="PANTHER" id="PTHR13287">
    <property type="entry name" value="ADIPOSE-SECRETED SIGNALING PROTEIN"/>
    <property type="match status" value="1"/>
</dbReference>
<name>A0ABM1TNM6_LIMPO</name>
<accession>A0ABM1TNM6</accession>
<dbReference type="RefSeq" id="XP_022257482.1">
    <property type="nucleotide sequence ID" value="XM_022401774.1"/>
</dbReference>
<keyword evidence="3" id="KW-1185">Reference proteome</keyword>
<sequence>MEIEDFHQHEVDHHRVHFNEASDTFGHDADIVVHPMNDSHINIHVGFLQIYHRYEISFVFHSRETIGPLAVSNQNPPNLNLRVTKLHSMNGKHDKSEKPYQITLEFFAYKEKLIREQIVLEACDSSSFTVTLLIHAQVLGKGKGTPFLKNDVHCIGHELVKEGSEHSDWQGFD</sequence>
<reference evidence="4 5" key="1">
    <citation type="submission" date="2025-05" db="UniProtKB">
        <authorList>
            <consortium name="RefSeq"/>
        </authorList>
    </citation>
    <scope>IDENTIFICATION</scope>
    <source>
        <tissue evidence="4 5">Muscle</tissue>
    </source>
</reference>
<evidence type="ECO:0000313" key="4">
    <source>
        <dbReference type="RefSeq" id="XP_013789455.1"/>
    </source>
</evidence>
<dbReference type="InterPro" id="IPR026794">
    <property type="entry name" value="ADISSP"/>
</dbReference>
<evidence type="ECO:0000256" key="2">
    <source>
        <dbReference type="ARBA" id="ARBA00035300"/>
    </source>
</evidence>
<evidence type="ECO:0000313" key="5">
    <source>
        <dbReference type="RefSeq" id="XP_022257482.1"/>
    </source>
</evidence>
<evidence type="ECO:0000256" key="1">
    <source>
        <dbReference type="ARBA" id="ARBA00035018"/>
    </source>
</evidence>
<organism evidence="3 5">
    <name type="scientific">Limulus polyphemus</name>
    <name type="common">Atlantic horseshoe crab</name>
    <dbReference type="NCBI Taxonomy" id="6850"/>
    <lineage>
        <taxon>Eukaryota</taxon>
        <taxon>Metazoa</taxon>
        <taxon>Ecdysozoa</taxon>
        <taxon>Arthropoda</taxon>
        <taxon>Chelicerata</taxon>
        <taxon>Merostomata</taxon>
        <taxon>Xiphosura</taxon>
        <taxon>Limulidae</taxon>
        <taxon>Limulus</taxon>
    </lineage>
</organism>